<feature type="signal peptide" evidence="1">
    <location>
        <begin position="1"/>
        <end position="29"/>
    </location>
</feature>
<sequence length="293" mass="31370">MRPLTSSLLRPVALLALGLLSLTSTSASTAYIPAPGTSYLHPNVSVQWATDFWFDDNLATLPGHLTQTTASVEFEYGLAPDFALDATAGYSTVNYQGGPLGGLVLTTDGQEVRDGLTDIRLGASWRILDEFRSLNEAAPTITLRAGAILAGTYDTGFLNAVSDGADGFELGVKFGKQLLAANAGLYGDFTYRFVSTSTPDEWEASIGAYKTIDAFTLSLGLREKQSVGGIDILGPGFTLARFTDVREKNRTVELGLTYAWRPTATLSLGYARTLEGENTPKKNVLIAAASFRF</sequence>
<evidence type="ECO:0000313" key="3">
    <source>
        <dbReference type="Proteomes" id="UP000738431"/>
    </source>
</evidence>
<reference evidence="2 3" key="2">
    <citation type="submission" date="2023-12" db="EMBL/GenBank/DDBJ databases">
        <title>Description of an unclassified Opitutus bacterium of Verrucomicrobiota.</title>
        <authorList>
            <person name="Zhang D.-F."/>
        </authorList>
    </citation>
    <scope>NUCLEOTIDE SEQUENCE [LARGE SCALE GENOMIC DNA]</scope>
    <source>
        <strain evidence="2 3">WL0086</strain>
    </source>
</reference>
<dbReference type="EMBL" id="CP139781">
    <property type="protein sequence ID" value="WRQ86933.1"/>
    <property type="molecule type" value="Genomic_DNA"/>
</dbReference>
<dbReference type="SUPFAM" id="SSF56935">
    <property type="entry name" value="Porins"/>
    <property type="match status" value="1"/>
</dbReference>
<dbReference type="RefSeq" id="WP_221030768.1">
    <property type="nucleotide sequence ID" value="NZ_CP139781.1"/>
</dbReference>
<reference evidence="2 3" key="1">
    <citation type="submission" date="2021-08" db="EMBL/GenBank/DDBJ databases">
        <authorList>
            <person name="Zhang D."/>
            <person name="Zhang A."/>
            <person name="Wang L."/>
        </authorList>
    </citation>
    <scope>NUCLEOTIDE SEQUENCE [LARGE SCALE GENOMIC DNA]</scope>
    <source>
        <strain evidence="2 3">WL0086</strain>
    </source>
</reference>
<proteinExistence type="predicted"/>
<evidence type="ECO:0000313" key="2">
    <source>
        <dbReference type="EMBL" id="WRQ86933.1"/>
    </source>
</evidence>
<name>A0ABZ1C6P5_9BACT</name>
<keyword evidence="1" id="KW-0732">Signal</keyword>
<keyword evidence="3" id="KW-1185">Reference proteome</keyword>
<protein>
    <recommendedName>
        <fullName evidence="4">Porin domain-containing protein</fullName>
    </recommendedName>
</protein>
<feature type="chain" id="PRO_5046370444" description="Porin domain-containing protein" evidence="1">
    <location>
        <begin position="30"/>
        <end position="293"/>
    </location>
</feature>
<evidence type="ECO:0008006" key="4">
    <source>
        <dbReference type="Google" id="ProtNLM"/>
    </source>
</evidence>
<accession>A0ABZ1C6P5</accession>
<evidence type="ECO:0000256" key="1">
    <source>
        <dbReference type="SAM" id="SignalP"/>
    </source>
</evidence>
<organism evidence="2 3">
    <name type="scientific">Actomonas aquatica</name>
    <dbReference type="NCBI Taxonomy" id="2866162"/>
    <lineage>
        <taxon>Bacteria</taxon>
        <taxon>Pseudomonadati</taxon>
        <taxon>Verrucomicrobiota</taxon>
        <taxon>Opitutia</taxon>
        <taxon>Opitutales</taxon>
        <taxon>Opitutaceae</taxon>
        <taxon>Actomonas</taxon>
    </lineage>
</organism>
<dbReference type="Proteomes" id="UP000738431">
    <property type="component" value="Chromosome"/>
</dbReference>
<gene>
    <name evidence="2" type="ORF">K1X11_019135</name>
</gene>